<feature type="region of interest" description="Disordered" evidence="5">
    <location>
        <begin position="258"/>
        <end position="373"/>
    </location>
</feature>
<dbReference type="SUPFAM" id="SSF90229">
    <property type="entry name" value="CCCH zinc finger"/>
    <property type="match status" value="1"/>
</dbReference>
<dbReference type="PANTHER" id="PTHR12681:SF0">
    <property type="entry name" value="ZINC FINGER CCCH DOMAIN-CONTAINING PROTEIN 15"/>
    <property type="match status" value="1"/>
</dbReference>
<keyword evidence="3 4" id="KW-0862">Zinc</keyword>
<feature type="domain" description="C3H1-type" evidence="6">
    <location>
        <begin position="168"/>
        <end position="205"/>
    </location>
</feature>
<feature type="compositionally biased region" description="Acidic residues" evidence="5">
    <location>
        <begin position="299"/>
        <end position="310"/>
    </location>
</feature>
<keyword evidence="1 4" id="KW-0479">Metal-binding</keyword>
<evidence type="ECO:0000256" key="4">
    <source>
        <dbReference type="PROSITE-ProRule" id="PRU00723"/>
    </source>
</evidence>
<name>A0A8H3YGR7_9TREE</name>
<feature type="compositionally biased region" description="Basic and acidic residues" evidence="5">
    <location>
        <begin position="357"/>
        <end position="373"/>
    </location>
</feature>
<dbReference type="GO" id="GO:0005829">
    <property type="term" value="C:cytosol"/>
    <property type="evidence" value="ECO:0007669"/>
    <property type="project" value="TreeGrafter"/>
</dbReference>
<dbReference type="InterPro" id="IPR036855">
    <property type="entry name" value="Znf_CCCH_sf"/>
</dbReference>
<evidence type="ECO:0000256" key="3">
    <source>
        <dbReference type="ARBA" id="ARBA00022833"/>
    </source>
</evidence>
<dbReference type="EMBL" id="BLZA01000040">
    <property type="protein sequence ID" value="GHJ89155.1"/>
    <property type="molecule type" value="Genomic_DNA"/>
</dbReference>
<evidence type="ECO:0000313" key="8">
    <source>
        <dbReference type="Proteomes" id="UP000620104"/>
    </source>
</evidence>
<dbReference type="PANTHER" id="PTHR12681">
    <property type="entry name" value="ZINC FINGER-CONTAINING PROTEIN P48ZNF"/>
    <property type="match status" value="1"/>
</dbReference>
<keyword evidence="8" id="KW-1185">Reference proteome</keyword>
<sequence length="373" mass="42344">MPPKKQQQNAPKNKVVVDKTFGMANKGGKKAKQVAQQQQLSRAQTGKNPDALAKEKEKELKAKQKEAELKRKKEEAALFQTAITQPKVPFGVDPKTIMCAFFKAGVCEKGSKCKFSHDKNVERKAEKANIYQDQRESKEDEKRQDTMDKWDEEKLRSVVTSKGGNPRTTTDIVCKYFIQAIEDQKYGWFWECPNGRDCKYRHALPPGFVLKSEKKAAEEAAKKEVISLEDFLETERHKLKAPLTPVTPETFATWKKTRMDKKKAEEEAKEKAKQAQRAAGKLTGMSGKDMFAYGTDFLGQEDEDDDDDWDLQQYMANRQTTRQEDEAVAENDLRGNGDDDDDDEEAASQEDKDDDNTDVHGVAERLEETSVTA</sequence>
<dbReference type="Gene3D" id="6.20.400.10">
    <property type="match status" value="1"/>
</dbReference>
<feature type="zinc finger region" description="C3H1-type" evidence="4">
    <location>
        <begin position="168"/>
        <end position="205"/>
    </location>
</feature>
<keyword evidence="2 4" id="KW-0863">Zinc-finger</keyword>
<dbReference type="GO" id="GO:0008270">
    <property type="term" value="F:zinc ion binding"/>
    <property type="evidence" value="ECO:0007669"/>
    <property type="project" value="UniProtKB-KW"/>
</dbReference>
<gene>
    <name evidence="7" type="ORF">NliqN6_5557</name>
</gene>
<dbReference type="SMART" id="SM00356">
    <property type="entry name" value="ZnF_C3H1"/>
    <property type="match status" value="2"/>
</dbReference>
<evidence type="ECO:0000256" key="1">
    <source>
        <dbReference type="ARBA" id="ARBA00022723"/>
    </source>
</evidence>
<feature type="compositionally biased region" description="Basic and acidic residues" evidence="5">
    <location>
        <begin position="262"/>
        <end position="273"/>
    </location>
</feature>
<dbReference type="GO" id="GO:0003729">
    <property type="term" value="F:mRNA binding"/>
    <property type="evidence" value="ECO:0007669"/>
    <property type="project" value="TreeGrafter"/>
</dbReference>
<evidence type="ECO:0000256" key="2">
    <source>
        <dbReference type="ARBA" id="ARBA00022771"/>
    </source>
</evidence>
<dbReference type="GO" id="GO:0002181">
    <property type="term" value="P:cytoplasmic translation"/>
    <property type="evidence" value="ECO:0007669"/>
    <property type="project" value="TreeGrafter"/>
</dbReference>
<dbReference type="OrthoDB" id="278280at2759"/>
<dbReference type="PROSITE" id="PS50103">
    <property type="entry name" value="ZF_C3H1"/>
    <property type="match status" value="2"/>
</dbReference>
<dbReference type="InterPro" id="IPR000571">
    <property type="entry name" value="Znf_CCCH"/>
</dbReference>
<dbReference type="Gene3D" id="4.10.1000.10">
    <property type="entry name" value="Zinc finger, CCCH-type"/>
    <property type="match status" value="1"/>
</dbReference>
<dbReference type="Proteomes" id="UP000620104">
    <property type="component" value="Unassembled WGS sequence"/>
</dbReference>
<feature type="compositionally biased region" description="Acidic residues" evidence="5">
    <location>
        <begin position="338"/>
        <end position="356"/>
    </location>
</feature>
<feature type="region of interest" description="Disordered" evidence="5">
    <location>
        <begin position="26"/>
        <end position="67"/>
    </location>
</feature>
<evidence type="ECO:0000259" key="6">
    <source>
        <dbReference type="PROSITE" id="PS50103"/>
    </source>
</evidence>
<evidence type="ECO:0000313" key="7">
    <source>
        <dbReference type="EMBL" id="GHJ89155.1"/>
    </source>
</evidence>
<feature type="compositionally biased region" description="Basic and acidic residues" evidence="5">
    <location>
        <begin position="52"/>
        <end position="67"/>
    </location>
</feature>
<protein>
    <recommendedName>
        <fullName evidence="6">C3H1-type domain-containing protein</fullName>
    </recommendedName>
</protein>
<feature type="compositionally biased region" description="Basic and acidic residues" evidence="5">
    <location>
        <begin position="321"/>
        <end position="337"/>
    </location>
</feature>
<feature type="region of interest" description="Disordered" evidence="5">
    <location>
        <begin position="124"/>
        <end position="148"/>
    </location>
</feature>
<evidence type="ECO:0000256" key="5">
    <source>
        <dbReference type="SAM" id="MobiDB-lite"/>
    </source>
</evidence>
<reference evidence="7" key="1">
    <citation type="submission" date="2020-07" db="EMBL/GenBank/DDBJ databases">
        <title>Draft Genome Sequence of a Deep-Sea Yeast, Naganishia (Cryptococcus) liquefaciens strain N6.</title>
        <authorList>
            <person name="Han Y.W."/>
            <person name="Kajitani R."/>
            <person name="Morimoto H."/>
            <person name="Parhat M."/>
            <person name="Tsubouchi H."/>
            <person name="Bakenova O."/>
            <person name="Ogata M."/>
            <person name="Argunhan B."/>
            <person name="Aoki R."/>
            <person name="Kajiwara S."/>
            <person name="Itoh T."/>
            <person name="Iwasaki H."/>
        </authorList>
    </citation>
    <scope>NUCLEOTIDE SEQUENCE</scope>
    <source>
        <strain evidence="7">N6</strain>
    </source>
</reference>
<dbReference type="Pfam" id="PF16543">
    <property type="entry name" value="DFRP_C"/>
    <property type="match status" value="1"/>
</dbReference>
<dbReference type="AlphaFoldDB" id="A0A8H3YGR7"/>
<organism evidence="7 8">
    <name type="scientific">Naganishia liquefaciens</name>
    <dbReference type="NCBI Taxonomy" id="104408"/>
    <lineage>
        <taxon>Eukaryota</taxon>
        <taxon>Fungi</taxon>
        <taxon>Dikarya</taxon>
        <taxon>Basidiomycota</taxon>
        <taxon>Agaricomycotina</taxon>
        <taxon>Tremellomycetes</taxon>
        <taxon>Filobasidiales</taxon>
        <taxon>Filobasidiaceae</taxon>
        <taxon>Naganishia</taxon>
    </lineage>
</organism>
<proteinExistence type="predicted"/>
<dbReference type="InterPro" id="IPR032378">
    <property type="entry name" value="ZC3H15/TMA46_C"/>
</dbReference>
<feature type="domain" description="C3H1-type" evidence="6">
    <location>
        <begin position="93"/>
        <end position="120"/>
    </location>
</feature>
<comment type="caution">
    <text evidence="7">The sequence shown here is derived from an EMBL/GenBank/DDBJ whole genome shotgun (WGS) entry which is preliminary data.</text>
</comment>
<accession>A0A8H3YGR7</accession>
<feature type="zinc finger region" description="C3H1-type" evidence="4">
    <location>
        <begin position="93"/>
        <end position="120"/>
    </location>
</feature>